<gene>
    <name evidence="4" type="ORF">Pan216_46010</name>
</gene>
<dbReference type="Proteomes" id="UP000317093">
    <property type="component" value="Chromosome"/>
</dbReference>
<sequence length="335" mass="36681">MKVLVTGGGGFLGRALVNKLLRRGDEVRVFARGDYPDLVRDGAELVRGDLADPAVVADACQEREVVFHVAALAGIWGPRTSFERTNILGTENVLAGCQQHGVERLVYTSSPSVVFPKGKVDIAGWNESAPYPERFGCAYSRTKAIAEEKVLRAGRDNRLRAASLRPHLIWGPGDAHLIPRVVSRAKEGNLVRVGSGTNRVDLTYVDNAADAHLLAADALDSNPDVAGKAYFISDGAPVELWTWINDLLTRLDVPPVRRAISYRTAATIGGVMEAVYATLRLRQEPRMTRFLASQLSGDHYFSIENARRDLGYEPAVDNETGMKQLVDWLRETSAS</sequence>
<dbReference type="PANTHER" id="PTHR43245">
    <property type="entry name" value="BIFUNCTIONAL POLYMYXIN RESISTANCE PROTEIN ARNA"/>
    <property type="match status" value="1"/>
</dbReference>
<dbReference type="InterPro" id="IPR002225">
    <property type="entry name" value="3Beta_OHSteriod_DH/Estase"/>
</dbReference>
<dbReference type="GO" id="GO:0016616">
    <property type="term" value="F:oxidoreductase activity, acting on the CH-OH group of donors, NAD or NADP as acceptor"/>
    <property type="evidence" value="ECO:0007669"/>
    <property type="project" value="InterPro"/>
</dbReference>
<dbReference type="GO" id="GO:0016853">
    <property type="term" value="F:isomerase activity"/>
    <property type="evidence" value="ECO:0007669"/>
    <property type="project" value="UniProtKB-KW"/>
</dbReference>
<evidence type="ECO:0000313" key="5">
    <source>
        <dbReference type="Proteomes" id="UP000317093"/>
    </source>
</evidence>
<keyword evidence="2" id="KW-0560">Oxidoreductase</keyword>
<dbReference type="InterPro" id="IPR036291">
    <property type="entry name" value="NAD(P)-bd_dom_sf"/>
</dbReference>
<evidence type="ECO:0000313" key="4">
    <source>
        <dbReference type="EMBL" id="QDU63720.1"/>
    </source>
</evidence>
<dbReference type="KEGG" id="knv:Pan216_46010"/>
<proteinExistence type="inferred from homology"/>
<comment type="similarity">
    <text evidence="1">Belongs to the 3-beta-HSD family.</text>
</comment>
<dbReference type="EMBL" id="CP036279">
    <property type="protein sequence ID" value="QDU63720.1"/>
    <property type="molecule type" value="Genomic_DNA"/>
</dbReference>
<reference evidence="4 5" key="1">
    <citation type="submission" date="2019-02" db="EMBL/GenBank/DDBJ databases">
        <title>Deep-cultivation of Planctomycetes and their phenomic and genomic characterization uncovers novel biology.</title>
        <authorList>
            <person name="Wiegand S."/>
            <person name="Jogler M."/>
            <person name="Boedeker C."/>
            <person name="Pinto D."/>
            <person name="Vollmers J."/>
            <person name="Rivas-Marin E."/>
            <person name="Kohn T."/>
            <person name="Peeters S.H."/>
            <person name="Heuer A."/>
            <person name="Rast P."/>
            <person name="Oberbeckmann S."/>
            <person name="Bunk B."/>
            <person name="Jeske O."/>
            <person name="Meyerdierks A."/>
            <person name="Storesund J.E."/>
            <person name="Kallscheuer N."/>
            <person name="Luecker S."/>
            <person name="Lage O.M."/>
            <person name="Pohl T."/>
            <person name="Merkel B.J."/>
            <person name="Hornburger P."/>
            <person name="Mueller R.-W."/>
            <person name="Bruemmer F."/>
            <person name="Labrenz M."/>
            <person name="Spormann A.M."/>
            <person name="Op den Camp H."/>
            <person name="Overmann J."/>
            <person name="Amann R."/>
            <person name="Jetten M.S.M."/>
            <person name="Mascher T."/>
            <person name="Medema M.H."/>
            <person name="Devos D.P."/>
            <person name="Kaster A.-K."/>
            <person name="Ovreas L."/>
            <person name="Rohde M."/>
            <person name="Galperin M.Y."/>
            <person name="Jogler C."/>
        </authorList>
    </citation>
    <scope>NUCLEOTIDE SEQUENCE [LARGE SCALE GENOMIC DNA]</scope>
    <source>
        <strain evidence="4 5">Pan216</strain>
    </source>
</reference>
<dbReference type="SUPFAM" id="SSF51735">
    <property type="entry name" value="NAD(P)-binding Rossmann-fold domains"/>
    <property type="match status" value="1"/>
</dbReference>
<protein>
    <submittedName>
        <fullName evidence="4">3 beta-hydroxysteroid dehydrogenase/Delta 5--&gt;4-isomerase</fullName>
    </submittedName>
</protein>
<keyword evidence="4" id="KW-0413">Isomerase</keyword>
<dbReference type="RefSeq" id="WP_145261400.1">
    <property type="nucleotide sequence ID" value="NZ_CP036279.1"/>
</dbReference>
<organism evidence="4 5">
    <name type="scientific">Kolteria novifilia</name>
    <dbReference type="NCBI Taxonomy" id="2527975"/>
    <lineage>
        <taxon>Bacteria</taxon>
        <taxon>Pseudomonadati</taxon>
        <taxon>Planctomycetota</taxon>
        <taxon>Planctomycetia</taxon>
        <taxon>Kolteriales</taxon>
        <taxon>Kolteriaceae</taxon>
        <taxon>Kolteria</taxon>
    </lineage>
</organism>
<dbReference type="PANTHER" id="PTHR43245:SF51">
    <property type="entry name" value="SHORT CHAIN DEHYDROGENASE_REDUCTASE FAMILY 42E, MEMBER 2"/>
    <property type="match status" value="1"/>
</dbReference>
<dbReference type="AlphaFoldDB" id="A0A518B9Q4"/>
<evidence type="ECO:0000256" key="2">
    <source>
        <dbReference type="ARBA" id="ARBA00023002"/>
    </source>
</evidence>
<evidence type="ECO:0000256" key="1">
    <source>
        <dbReference type="ARBA" id="ARBA00009219"/>
    </source>
</evidence>
<dbReference type="OrthoDB" id="9811743at2"/>
<dbReference type="Pfam" id="PF01073">
    <property type="entry name" value="3Beta_HSD"/>
    <property type="match status" value="1"/>
</dbReference>
<feature type="domain" description="3-beta hydroxysteroid dehydrogenase/isomerase" evidence="3">
    <location>
        <begin position="4"/>
        <end position="254"/>
    </location>
</feature>
<keyword evidence="5" id="KW-1185">Reference proteome</keyword>
<dbReference type="Gene3D" id="3.40.50.720">
    <property type="entry name" value="NAD(P)-binding Rossmann-like Domain"/>
    <property type="match status" value="1"/>
</dbReference>
<accession>A0A518B9Q4</accession>
<name>A0A518B9Q4_9BACT</name>
<evidence type="ECO:0000259" key="3">
    <source>
        <dbReference type="Pfam" id="PF01073"/>
    </source>
</evidence>
<dbReference type="GO" id="GO:0006694">
    <property type="term" value="P:steroid biosynthetic process"/>
    <property type="evidence" value="ECO:0007669"/>
    <property type="project" value="InterPro"/>
</dbReference>
<dbReference type="InterPro" id="IPR050177">
    <property type="entry name" value="Lipid_A_modif_metabolic_enz"/>
</dbReference>